<keyword evidence="2 7" id="KW-0813">Transport</keyword>
<comment type="caution">
    <text evidence="9">The sequence shown here is derived from an EMBL/GenBank/DDBJ whole genome shotgun (WGS) entry which is preliminary data.</text>
</comment>
<feature type="transmembrane region" description="Helical" evidence="7">
    <location>
        <begin position="292"/>
        <end position="315"/>
    </location>
</feature>
<dbReference type="InterPro" id="IPR035906">
    <property type="entry name" value="MetI-like_sf"/>
</dbReference>
<dbReference type="EMBL" id="JAUTBL010000001">
    <property type="protein sequence ID" value="MDQ1182973.1"/>
    <property type="molecule type" value="Genomic_DNA"/>
</dbReference>
<organism evidence="9 10">
    <name type="scientific">Agrobacterium larrymoorei</name>
    <dbReference type="NCBI Taxonomy" id="160699"/>
    <lineage>
        <taxon>Bacteria</taxon>
        <taxon>Pseudomonadati</taxon>
        <taxon>Pseudomonadota</taxon>
        <taxon>Alphaproteobacteria</taxon>
        <taxon>Hyphomicrobiales</taxon>
        <taxon>Rhizobiaceae</taxon>
        <taxon>Rhizobium/Agrobacterium group</taxon>
        <taxon>Agrobacterium</taxon>
    </lineage>
</organism>
<dbReference type="InterPro" id="IPR045621">
    <property type="entry name" value="BPD_transp_1_N"/>
</dbReference>
<evidence type="ECO:0000256" key="2">
    <source>
        <dbReference type="ARBA" id="ARBA00022448"/>
    </source>
</evidence>
<sequence>MADSRRIALMFWFMQRIAISLALLWVVTSLVFLSIYMVPGDPAELLLSGDGMTPDPASIAQLRSELGLDRPIASQYADRLAGLLRFDLGNSMIDGSPIGPEIAKRLPRTLELVAAAALISLIIGIPTGVAAGLRQGSRFDRISNFIAGFAQGIPVFVAGTIIILLFAQIWKLVPAGGYVNFSDDPVKHLILLAMPAFAIALGLAAIVVRIARASVLDVLPLDYVRTARAKGLPQRRIVVRHVLRNALMPVITVFALNLGGLFGGTVLVEYVFNWPGLSGMLVSAVNSRDYPSVTAVILVISALFITLNLIVDIVYGITDPRVRK</sequence>
<dbReference type="Proteomes" id="UP001224781">
    <property type="component" value="Unassembled WGS sequence"/>
</dbReference>
<feature type="domain" description="ABC transmembrane type-1" evidence="8">
    <location>
        <begin position="106"/>
        <end position="311"/>
    </location>
</feature>
<keyword evidence="5 7" id="KW-1133">Transmembrane helix</keyword>
<dbReference type="Pfam" id="PF00528">
    <property type="entry name" value="BPD_transp_1"/>
    <property type="match status" value="1"/>
</dbReference>
<proteinExistence type="inferred from homology"/>
<comment type="similarity">
    <text evidence="7">Belongs to the binding-protein-dependent transport system permease family.</text>
</comment>
<dbReference type="PROSITE" id="PS50928">
    <property type="entry name" value="ABC_TM1"/>
    <property type="match status" value="1"/>
</dbReference>
<dbReference type="Pfam" id="PF19300">
    <property type="entry name" value="BPD_transp_1_N"/>
    <property type="match status" value="1"/>
</dbReference>
<dbReference type="Gene3D" id="1.10.3720.10">
    <property type="entry name" value="MetI-like"/>
    <property type="match status" value="1"/>
</dbReference>
<dbReference type="InterPro" id="IPR000515">
    <property type="entry name" value="MetI-like"/>
</dbReference>
<evidence type="ECO:0000256" key="6">
    <source>
        <dbReference type="ARBA" id="ARBA00023136"/>
    </source>
</evidence>
<feature type="transmembrane region" description="Helical" evidence="7">
    <location>
        <begin position="246"/>
        <end position="272"/>
    </location>
</feature>
<feature type="transmembrane region" description="Helical" evidence="7">
    <location>
        <begin position="189"/>
        <end position="211"/>
    </location>
</feature>
<feature type="transmembrane region" description="Helical" evidence="7">
    <location>
        <begin position="112"/>
        <end position="133"/>
    </location>
</feature>
<dbReference type="PANTHER" id="PTHR43163:SF6">
    <property type="entry name" value="DIPEPTIDE TRANSPORT SYSTEM PERMEASE PROTEIN DPPB-RELATED"/>
    <property type="match status" value="1"/>
</dbReference>
<keyword evidence="6 7" id="KW-0472">Membrane</keyword>
<protein>
    <submittedName>
        <fullName evidence="9">Peptide/nickel transport system permease protein</fullName>
    </submittedName>
</protein>
<reference evidence="9 10" key="1">
    <citation type="submission" date="2023-07" db="EMBL/GenBank/DDBJ databases">
        <title>Functional and genomic diversity of the sorghum phyllosphere microbiome.</title>
        <authorList>
            <person name="Shade A."/>
        </authorList>
    </citation>
    <scope>NUCLEOTIDE SEQUENCE [LARGE SCALE GENOMIC DNA]</scope>
    <source>
        <strain evidence="9 10">SORGH_AS_1126</strain>
    </source>
</reference>
<accession>A0ABU0UDG7</accession>
<gene>
    <name evidence="9" type="ORF">QE408_000095</name>
</gene>
<dbReference type="RefSeq" id="WP_306927571.1">
    <property type="nucleotide sequence ID" value="NZ_JAUTBL010000001.1"/>
</dbReference>
<evidence type="ECO:0000256" key="3">
    <source>
        <dbReference type="ARBA" id="ARBA00022475"/>
    </source>
</evidence>
<keyword evidence="3" id="KW-1003">Cell membrane</keyword>
<evidence type="ECO:0000256" key="5">
    <source>
        <dbReference type="ARBA" id="ARBA00022989"/>
    </source>
</evidence>
<evidence type="ECO:0000313" key="10">
    <source>
        <dbReference type="Proteomes" id="UP001224781"/>
    </source>
</evidence>
<evidence type="ECO:0000256" key="7">
    <source>
        <dbReference type="RuleBase" id="RU363032"/>
    </source>
</evidence>
<keyword evidence="4 7" id="KW-0812">Transmembrane</keyword>
<evidence type="ECO:0000256" key="1">
    <source>
        <dbReference type="ARBA" id="ARBA00004651"/>
    </source>
</evidence>
<keyword evidence="10" id="KW-1185">Reference proteome</keyword>
<dbReference type="PANTHER" id="PTHR43163">
    <property type="entry name" value="DIPEPTIDE TRANSPORT SYSTEM PERMEASE PROTEIN DPPB-RELATED"/>
    <property type="match status" value="1"/>
</dbReference>
<evidence type="ECO:0000259" key="8">
    <source>
        <dbReference type="PROSITE" id="PS50928"/>
    </source>
</evidence>
<evidence type="ECO:0000313" key="9">
    <source>
        <dbReference type="EMBL" id="MDQ1182973.1"/>
    </source>
</evidence>
<dbReference type="SUPFAM" id="SSF161098">
    <property type="entry name" value="MetI-like"/>
    <property type="match status" value="1"/>
</dbReference>
<evidence type="ECO:0000256" key="4">
    <source>
        <dbReference type="ARBA" id="ARBA00022692"/>
    </source>
</evidence>
<comment type="subcellular location">
    <subcellularLocation>
        <location evidence="1 7">Cell membrane</location>
        <topology evidence="1 7">Multi-pass membrane protein</topology>
    </subcellularLocation>
</comment>
<name>A0ABU0UDG7_9HYPH</name>
<feature type="transmembrane region" description="Helical" evidence="7">
    <location>
        <begin position="21"/>
        <end position="38"/>
    </location>
</feature>
<dbReference type="CDD" id="cd06261">
    <property type="entry name" value="TM_PBP2"/>
    <property type="match status" value="1"/>
</dbReference>
<feature type="transmembrane region" description="Helical" evidence="7">
    <location>
        <begin position="145"/>
        <end position="169"/>
    </location>
</feature>